<dbReference type="InterPro" id="IPR003362">
    <property type="entry name" value="Bact_transf"/>
</dbReference>
<feature type="transmembrane region" description="Helical" evidence="2">
    <location>
        <begin position="84"/>
        <end position="105"/>
    </location>
</feature>
<dbReference type="PANTHER" id="PTHR30576:SF0">
    <property type="entry name" value="UNDECAPRENYL-PHOSPHATE N-ACETYLGALACTOSAMINYL 1-PHOSPHATE TRANSFERASE-RELATED"/>
    <property type="match status" value="1"/>
</dbReference>
<keyword evidence="2" id="KW-0812">Transmembrane</keyword>
<sequence>MADSAILNKNERKFILLLGDLFIIGLALGLFINKAVDQENLDFFAKSILISLGFLFYLTYAYVLESYNIEKVSSNSGAAITKSVVTAILFSISIVVFAILLFDLGFWRKSLLLFLISTPLQFFIWRMFFESVFKIVHIEKKVFYIYDSETGRTLNSDINKINGEDFETFYNVAGTYSIEKNVSEFNEKFLAQKNDINTWIVNIRNYDDLPLNVEGRLLNAMIEGKELLTFTSFYENVYEALPIKSRNDSFYEMLHLQSKRIRYLQSMVSFVINFLFCFFISLVFLLVLPFVIILNLFFNRGPLFYTQYRVGKNGKEFKIFKFRSMVVNAEKAGAKMAQKNDARITAFGRILRRYRVDELPQILSIIRGDMQFIGPRPERKVFVDQLKATTPLYNVRHLIKPGITGWAQVKFKYGENLEDSIAKLEYDLFYIKNKSVIIDLKIIFKTVSTVLFSRGV</sequence>
<dbReference type="GO" id="GO:0016780">
    <property type="term" value="F:phosphotransferase activity, for other substituted phosphate groups"/>
    <property type="evidence" value="ECO:0007669"/>
    <property type="project" value="TreeGrafter"/>
</dbReference>
<feature type="transmembrane region" description="Helical" evidence="2">
    <location>
        <begin position="44"/>
        <end position="63"/>
    </location>
</feature>
<dbReference type="Pfam" id="PF02397">
    <property type="entry name" value="Bac_transf"/>
    <property type="match status" value="1"/>
</dbReference>
<evidence type="ECO:0000259" key="3">
    <source>
        <dbReference type="Pfam" id="PF02397"/>
    </source>
</evidence>
<evidence type="ECO:0000313" key="5">
    <source>
        <dbReference type="Proteomes" id="UP000475249"/>
    </source>
</evidence>
<feature type="transmembrane region" description="Helical" evidence="2">
    <location>
        <begin position="270"/>
        <end position="298"/>
    </location>
</feature>
<feature type="transmembrane region" description="Helical" evidence="2">
    <location>
        <begin position="111"/>
        <end position="129"/>
    </location>
</feature>
<accession>A0A6L9EAD4</accession>
<gene>
    <name evidence="4" type="ORF">GTQ38_05815</name>
</gene>
<dbReference type="AlphaFoldDB" id="A0A6L9EAD4"/>
<comment type="similarity">
    <text evidence="1">Belongs to the bacterial sugar transferase family.</text>
</comment>
<dbReference type="RefSeq" id="WP_161434529.1">
    <property type="nucleotide sequence ID" value="NZ_WXYO01000002.1"/>
</dbReference>
<keyword evidence="2" id="KW-1133">Transmembrane helix</keyword>
<evidence type="ECO:0000313" key="4">
    <source>
        <dbReference type="EMBL" id="NAS11508.1"/>
    </source>
</evidence>
<keyword evidence="5" id="KW-1185">Reference proteome</keyword>
<dbReference type="EMBL" id="WXYO01000002">
    <property type="protein sequence ID" value="NAS11508.1"/>
    <property type="molecule type" value="Genomic_DNA"/>
</dbReference>
<evidence type="ECO:0000256" key="1">
    <source>
        <dbReference type="ARBA" id="ARBA00006464"/>
    </source>
</evidence>
<evidence type="ECO:0000256" key="2">
    <source>
        <dbReference type="SAM" id="Phobius"/>
    </source>
</evidence>
<proteinExistence type="inferred from homology"/>
<protein>
    <submittedName>
        <fullName evidence="4">Exopolysaccharide biosynthesis protein</fullName>
    </submittedName>
</protein>
<organism evidence="4 5">
    <name type="scientific">Poritiphilus flavus</name>
    <dbReference type="NCBI Taxonomy" id="2697053"/>
    <lineage>
        <taxon>Bacteria</taxon>
        <taxon>Pseudomonadati</taxon>
        <taxon>Bacteroidota</taxon>
        <taxon>Flavobacteriia</taxon>
        <taxon>Flavobacteriales</taxon>
        <taxon>Flavobacteriaceae</taxon>
        <taxon>Poritiphilus</taxon>
    </lineage>
</organism>
<feature type="domain" description="Bacterial sugar transferase" evidence="3">
    <location>
        <begin position="277"/>
        <end position="451"/>
    </location>
</feature>
<name>A0A6L9EAD4_9FLAO</name>
<dbReference type="Proteomes" id="UP000475249">
    <property type="component" value="Unassembled WGS sequence"/>
</dbReference>
<comment type="caution">
    <text evidence="4">The sequence shown here is derived from an EMBL/GenBank/DDBJ whole genome shotgun (WGS) entry which is preliminary data.</text>
</comment>
<keyword evidence="2" id="KW-0472">Membrane</keyword>
<dbReference type="PANTHER" id="PTHR30576">
    <property type="entry name" value="COLANIC BIOSYNTHESIS UDP-GLUCOSE LIPID CARRIER TRANSFERASE"/>
    <property type="match status" value="1"/>
</dbReference>
<reference evidence="4 5" key="1">
    <citation type="submission" date="2020-01" db="EMBL/GenBank/DDBJ databases">
        <title>Bacteria diversity of Porities sp.</title>
        <authorList>
            <person name="Wang G."/>
        </authorList>
    </citation>
    <scope>NUCLEOTIDE SEQUENCE [LARGE SCALE GENOMIC DNA]</scope>
    <source>
        <strain evidence="4 5">R33</strain>
    </source>
</reference>
<feature type="transmembrane region" description="Helical" evidence="2">
    <location>
        <begin position="14"/>
        <end position="32"/>
    </location>
</feature>